<accession>A0A0K2TCP4</accession>
<reference evidence="1" key="1">
    <citation type="submission" date="2014-05" db="EMBL/GenBank/DDBJ databases">
        <authorList>
            <person name="Chronopoulou M."/>
        </authorList>
    </citation>
    <scope>NUCLEOTIDE SEQUENCE</scope>
    <source>
        <tissue evidence="1">Whole organism</tissue>
    </source>
</reference>
<protein>
    <submittedName>
        <fullName evidence="1">Uncharacterized protein</fullName>
    </submittedName>
</protein>
<dbReference type="AlphaFoldDB" id="A0A0K2TCP4"/>
<evidence type="ECO:0000313" key="1">
    <source>
        <dbReference type="EMBL" id="CDW23231.1"/>
    </source>
</evidence>
<dbReference type="EMBL" id="HACA01005870">
    <property type="protein sequence ID" value="CDW23231.1"/>
    <property type="molecule type" value="Transcribed_RNA"/>
</dbReference>
<name>A0A0K2TCP4_LEPSM</name>
<sequence length="63" mass="6737">MGLFVCPSAPKSFSLSLNLAISRNRLPLSPRVSKSSSRRALSPGVTSNKASFVLSLSRAAFNR</sequence>
<proteinExistence type="predicted"/>
<organism evidence="1">
    <name type="scientific">Lepeophtheirus salmonis</name>
    <name type="common">Salmon louse</name>
    <name type="synonym">Caligus salmonis</name>
    <dbReference type="NCBI Taxonomy" id="72036"/>
    <lineage>
        <taxon>Eukaryota</taxon>
        <taxon>Metazoa</taxon>
        <taxon>Ecdysozoa</taxon>
        <taxon>Arthropoda</taxon>
        <taxon>Crustacea</taxon>
        <taxon>Multicrustacea</taxon>
        <taxon>Hexanauplia</taxon>
        <taxon>Copepoda</taxon>
        <taxon>Siphonostomatoida</taxon>
        <taxon>Caligidae</taxon>
        <taxon>Lepeophtheirus</taxon>
    </lineage>
</organism>